<organism evidence="1 2">
    <name type="scientific">Engystomops pustulosus</name>
    <name type="common">Tungara frog</name>
    <name type="synonym">Physalaemus pustulosus</name>
    <dbReference type="NCBI Taxonomy" id="76066"/>
    <lineage>
        <taxon>Eukaryota</taxon>
        <taxon>Metazoa</taxon>
        <taxon>Chordata</taxon>
        <taxon>Craniata</taxon>
        <taxon>Vertebrata</taxon>
        <taxon>Euteleostomi</taxon>
        <taxon>Amphibia</taxon>
        <taxon>Batrachia</taxon>
        <taxon>Anura</taxon>
        <taxon>Neobatrachia</taxon>
        <taxon>Hyloidea</taxon>
        <taxon>Leptodactylidae</taxon>
        <taxon>Leiuperinae</taxon>
        <taxon>Engystomops</taxon>
    </lineage>
</organism>
<comment type="caution">
    <text evidence="1">The sequence shown here is derived from an EMBL/GenBank/DDBJ whole genome shotgun (WGS) entry which is preliminary data.</text>
</comment>
<evidence type="ECO:0000313" key="1">
    <source>
        <dbReference type="EMBL" id="KAG8534441.1"/>
    </source>
</evidence>
<gene>
    <name evidence="1" type="ORF">GDO81_019527</name>
</gene>
<dbReference type="EMBL" id="WNYA01106825">
    <property type="protein sequence ID" value="KAG8534441.1"/>
    <property type="molecule type" value="Genomic_DNA"/>
</dbReference>
<keyword evidence="2" id="KW-1185">Reference proteome</keyword>
<name>A0AAV6YKC2_ENGPU</name>
<dbReference type="AlphaFoldDB" id="A0AAV6YKC2"/>
<evidence type="ECO:0000313" key="2">
    <source>
        <dbReference type="Proteomes" id="UP000824782"/>
    </source>
</evidence>
<protein>
    <submittedName>
        <fullName evidence="1">Uncharacterized protein</fullName>
    </submittedName>
</protein>
<feature type="non-terminal residue" evidence="1">
    <location>
        <position position="79"/>
    </location>
</feature>
<reference evidence="1" key="1">
    <citation type="thesis" date="2020" institute="ProQuest LLC" country="789 East Eisenhower Parkway, Ann Arbor, MI, USA">
        <title>Comparative Genomics and Chromosome Evolution.</title>
        <authorList>
            <person name="Mudd A.B."/>
        </authorList>
    </citation>
    <scope>NUCLEOTIDE SEQUENCE</scope>
    <source>
        <strain evidence="1">237g6f4</strain>
        <tissue evidence="1">Blood</tissue>
    </source>
</reference>
<accession>A0AAV6YKC2</accession>
<sequence length="79" mass="8871">DLHDKDGYLGRVMPPNITKVIWDEGGVQPGYGTLLLRRDVTHIFVLTPSEEPEEYILKSRGHFGLYGVLIVTIPIIVVL</sequence>
<feature type="non-terminal residue" evidence="1">
    <location>
        <position position="1"/>
    </location>
</feature>
<proteinExistence type="predicted"/>
<dbReference type="Proteomes" id="UP000824782">
    <property type="component" value="Unassembled WGS sequence"/>
</dbReference>